<dbReference type="EMBL" id="JAGPXD010000003">
    <property type="protein sequence ID" value="KAH7362173.1"/>
    <property type="molecule type" value="Genomic_DNA"/>
</dbReference>
<protein>
    <recommendedName>
        <fullName evidence="2">AAA+ ATPase domain-containing protein</fullName>
    </recommendedName>
</protein>
<feature type="compositionally biased region" description="Low complexity" evidence="1">
    <location>
        <begin position="890"/>
        <end position="910"/>
    </location>
</feature>
<dbReference type="Pfam" id="PF00004">
    <property type="entry name" value="AAA"/>
    <property type="match status" value="1"/>
</dbReference>
<evidence type="ECO:0000313" key="4">
    <source>
        <dbReference type="Proteomes" id="UP000813385"/>
    </source>
</evidence>
<evidence type="ECO:0000313" key="3">
    <source>
        <dbReference type="EMBL" id="KAH7362173.1"/>
    </source>
</evidence>
<reference evidence="3" key="1">
    <citation type="journal article" date="2021" name="Nat. Commun.">
        <title>Genetic determinants of endophytism in the Arabidopsis root mycobiome.</title>
        <authorList>
            <person name="Mesny F."/>
            <person name="Miyauchi S."/>
            <person name="Thiergart T."/>
            <person name="Pickel B."/>
            <person name="Atanasova L."/>
            <person name="Karlsson M."/>
            <person name="Huettel B."/>
            <person name="Barry K.W."/>
            <person name="Haridas S."/>
            <person name="Chen C."/>
            <person name="Bauer D."/>
            <person name="Andreopoulos W."/>
            <person name="Pangilinan J."/>
            <person name="LaButti K."/>
            <person name="Riley R."/>
            <person name="Lipzen A."/>
            <person name="Clum A."/>
            <person name="Drula E."/>
            <person name="Henrissat B."/>
            <person name="Kohler A."/>
            <person name="Grigoriev I.V."/>
            <person name="Martin F.M."/>
            <person name="Hacquard S."/>
        </authorList>
    </citation>
    <scope>NUCLEOTIDE SEQUENCE</scope>
    <source>
        <strain evidence="3">MPI-CAGE-AT-0016</strain>
    </source>
</reference>
<dbReference type="InterPro" id="IPR056599">
    <property type="entry name" value="AAA_lid_fung"/>
</dbReference>
<evidence type="ECO:0000256" key="1">
    <source>
        <dbReference type="SAM" id="MobiDB-lite"/>
    </source>
</evidence>
<accession>A0A8K0X492</accession>
<gene>
    <name evidence="3" type="ORF">B0T11DRAFT_297646</name>
</gene>
<comment type="caution">
    <text evidence="3">The sequence shown here is derived from an EMBL/GenBank/DDBJ whole genome shotgun (WGS) entry which is preliminary data.</text>
</comment>
<dbReference type="InterPro" id="IPR054289">
    <property type="entry name" value="DUF7025"/>
</dbReference>
<dbReference type="SMART" id="SM00382">
    <property type="entry name" value="AAA"/>
    <property type="match status" value="1"/>
</dbReference>
<dbReference type="Pfam" id="PF22942">
    <property type="entry name" value="DUF7025"/>
    <property type="match status" value="1"/>
</dbReference>
<dbReference type="InterPro" id="IPR027417">
    <property type="entry name" value="P-loop_NTPase"/>
</dbReference>
<proteinExistence type="predicted"/>
<name>A0A8K0X492_9PEZI</name>
<feature type="compositionally biased region" description="Basic and acidic residues" evidence="1">
    <location>
        <begin position="1013"/>
        <end position="1040"/>
    </location>
</feature>
<dbReference type="GO" id="GO:0016887">
    <property type="term" value="F:ATP hydrolysis activity"/>
    <property type="evidence" value="ECO:0007669"/>
    <property type="project" value="InterPro"/>
</dbReference>
<dbReference type="Gene3D" id="3.40.50.300">
    <property type="entry name" value="P-loop containing nucleotide triphosphate hydrolases"/>
    <property type="match status" value="1"/>
</dbReference>
<feature type="compositionally biased region" description="Polar residues" evidence="1">
    <location>
        <begin position="955"/>
        <end position="976"/>
    </location>
</feature>
<dbReference type="AlphaFoldDB" id="A0A8K0X492"/>
<feature type="region of interest" description="Disordered" evidence="1">
    <location>
        <begin position="848"/>
        <end position="1040"/>
    </location>
</feature>
<feature type="compositionally biased region" description="Pro residues" evidence="1">
    <location>
        <begin position="944"/>
        <end position="954"/>
    </location>
</feature>
<sequence>MDPVVTWLDFHHFKNRASDTEGLSIIEVLTGHPHIHQEVLSETRERRGGQSGKTWDQGPPSADSGDQVWIQRVRVQSPPLICLLSRLSGRGDRWPYYAPRVFFLPFRLFYYYLPQMKECLQILEDRWGDVDEGDDGDKDGAEADEAAGIYESHQRPEARRVFDEGHREPALVVTGPVANSRTALIHVRCYVDFVEKHILPRWDLAAGTTQNMVRFQDLYMFFKEGELVYLPQEASPLLCRHTNKKEHAKMSQRVWRIYSLALDAVRTSYPDDTYVTQRRELHIFIYYIDYDGTSYVPVRHEISIKDYEGEEDITRMPIVPMRYVRDAEKMTAGLVEQGKWFQQVVKQRHLYHDGWTLTHGPTGHHADPEPTVVEHIQGDVIIDFVEGYKSGTGLEPGPLTWTKGVFRFGDLDWTSGKDLLRIMCPRKPPDDPTDPVPRGPKYDMVTETCQNAEWYRQMLTDRVVESRGILKSYTNDLKVTEIEEDDIVLLPSRVVAYSLRERKFVMLGIDSLRLVPPARNVFKDLKIDPEHKRMVRSLVRSHLQKQTAQRVRPTATLDQDLIRGKGSGLVILLHGVPGVGKTATAEAVAQANKKPLFVITCGDLGFTAKEVETALRDIFRLAHHWDCILLLDEADIFLSRREMSDLKRNALVSVFLRVLEYYSGILFLTTNRVGTLDEAFKSRIHVSLYYPPLSIEQTMAIFDVNIRRLGEIETERQDAQVKLGADAPKRSPVVIDRESILDYAEWHYFAHEDTPEQRWNGRQIRNAFQIAHSLAHYDMQGSGDAWADEDEDDDYEESVNAISGADGGSVKPEGTVKLSFVQFEKVANAIEKFEDYLYHATAGTDTDRARISRTRADNYNPQLKPETPTYRPSRYQPRHDYVPPERRGPPLRGGVPPPQRSQYQPPRGGQTPDRRPPSNRHGASAGPQRGGLTPRSAPYGKSPSPTPRRGPPQSQPSGTRGENSGWDNNESANRPVSRSVERENDNYFGEETQGDGYEGYGEDPGSSYYGEDEVGHHARDRDEQQGRRTEYRYRTRSEGQ</sequence>
<dbReference type="InterPro" id="IPR003593">
    <property type="entry name" value="AAA+_ATPase"/>
</dbReference>
<feature type="region of interest" description="Disordered" evidence="1">
    <location>
        <begin position="40"/>
        <end position="66"/>
    </location>
</feature>
<dbReference type="Pfam" id="PF23232">
    <property type="entry name" value="AAA_lid_13"/>
    <property type="match status" value="1"/>
</dbReference>
<organism evidence="3 4">
    <name type="scientific">Plectosphaerella cucumerina</name>
    <dbReference type="NCBI Taxonomy" id="40658"/>
    <lineage>
        <taxon>Eukaryota</taxon>
        <taxon>Fungi</taxon>
        <taxon>Dikarya</taxon>
        <taxon>Ascomycota</taxon>
        <taxon>Pezizomycotina</taxon>
        <taxon>Sordariomycetes</taxon>
        <taxon>Hypocreomycetidae</taxon>
        <taxon>Glomerellales</taxon>
        <taxon>Plectosphaerellaceae</taxon>
        <taxon>Plectosphaerella</taxon>
    </lineage>
</organism>
<feature type="compositionally biased region" description="Basic and acidic residues" evidence="1">
    <location>
        <begin position="877"/>
        <end position="888"/>
    </location>
</feature>
<feature type="domain" description="AAA+ ATPase" evidence="2">
    <location>
        <begin position="567"/>
        <end position="694"/>
    </location>
</feature>
<dbReference type="PANTHER" id="PTHR46411">
    <property type="entry name" value="FAMILY ATPASE, PUTATIVE-RELATED"/>
    <property type="match status" value="1"/>
</dbReference>
<dbReference type="InterPro" id="IPR003959">
    <property type="entry name" value="ATPase_AAA_core"/>
</dbReference>
<dbReference type="GO" id="GO:0005524">
    <property type="term" value="F:ATP binding"/>
    <property type="evidence" value="ECO:0007669"/>
    <property type="project" value="InterPro"/>
</dbReference>
<dbReference type="Proteomes" id="UP000813385">
    <property type="component" value="Unassembled WGS sequence"/>
</dbReference>
<keyword evidence="4" id="KW-1185">Reference proteome</keyword>
<evidence type="ECO:0000259" key="2">
    <source>
        <dbReference type="SMART" id="SM00382"/>
    </source>
</evidence>
<dbReference type="OrthoDB" id="10042665at2759"/>
<dbReference type="CDD" id="cd19481">
    <property type="entry name" value="RecA-like_protease"/>
    <property type="match status" value="1"/>
</dbReference>
<dbReference type="PANTHER" id="PTHR46411:SF3">
    <property type="entry name" value="AAA+ ATPASE DOMAIN-CONTAINING PROTEIN"/>
    <property type="match status" value="1"/>
</dbReference>
<dbReference type="SUPFAM" id="SSF52540">
    <property type="entry name" value="P-loop containing nucleoside triphosphate hydrolases"/>
    <property type="match status" value="1"/>
</dbReference>